<dbReference type="PANTHER" id="PTHR11439:SF483">
    <property type="entry name" value="PEPTIDE SYNTHASE GLIP-LIKE, PUTATIVE (AFU_ORTHOLOGUE AFUA_3G12920)-RELATED"/>
    <property type="match status" value="1"/>
</dbReference>
<evidence type="ECO:0000313" key="1">
    <source>
        <dbReference type="EMBL" id="MBW0522657.1"/>
    </source>
</evidence>
<dbReference type="CDD" id="cd09272">
    <property type="entry name" value="RNase_HI_RT_Ty1"/>
    <property type="match status" value="1"/>
</dbReference>
<reference evidence="1" key="1">
    <citation type="submission" date="2021-03" db="EMBL/GenBank/DDBJ databases">
        <title>Draft genome sequence of rust myrtle Austropuccinia psidii MF-1, a brazilian biotype.</title>
        <authorList>
            <person name="Quecine M.C."/>
            <person name="Pachon D.M.R."/>
            <person name="Bonatelli M.L."/>
            <person name="Correr F.H."/>
            <person name="Franceschini L.M."/>
            <person name="Leite T.F."/>
            <person name="Margarido G.R.A."/>
            <person name="Almeida C.A."/>
            <person name="Ferrarezi J.A."/>
            <person name="Labate C.A."/>
        </authorList>
    </citation>
    <scope>NUCLEOTIDE SEQUENCE</scope>
    <source>
        <strain evidence="1">MF-1</strain>
    </source>
</reference>
<dbReference type="OrthoDB" id="3344688at2759"/>
<protein>
    <submittedName>
        <fullName evidence="1">Uncharacterized protein</fullName>
    </submittedName>
</protein>
<dbReference type="PANTHER" id="PTHR11439">
    <property type="entry name" value="GAG-POL-RELATED RETROTRANSPOSON"/>
    <property type="match status" value="1"/>
</dbReference>
<dbReference type="EMBL" id="AVOT02029717">
    <property type="protein sequence ID" value="MBW0522657.1"/>
    <property type="molecule type" value="Genomic_DNA"/>
</dbReference>
<sequence>MKGTKDKCLVYKQPSIKEALTTWANADYANDNEDRKSITGYLILAFSNPICWVSKKQLVVAQSTTEAEYIAMNICSKQLRWLTFVWNNLGHAPPQPRSSDHIKTSITQFQYQAYRGKISINS</sequence>
<accession>A0A9Q3I0B3</accession>
<organism evidence="1 2">
    <name type="scientific">Austropuccinia psidii MF-1</name>
    <dbReference type="NCBI Taxonomy" id="1389203"/>
    <lineage>
        <taxon>Eukaryota</taxon>
        <taxon>Fungi</taxon>
        <taxon>Dikarya</taxon>
        <taxon>Basidiomycota</taxon>
        <taxon>Pucciniomycotina</taxon>
        <taxon>Pucciniomycetes</taxon>
        <taxon>Pucciniales</taxon>
        <taxon>Sphaerophragmiaceae</taxon>
        <taxon>Austropuccinia</taxon>
    </lineage>
</organism>
<name>A0A9Q3I0B3_9BASI</name>
<proteinExistence type="predicted"/>
<evidence type="ECO:0000313" key="2">
    <source>
        <dbReference type="Proteomes" id="UP000765509"/>
    </source>
</evidence>
<dbReference type="AlphaFoldDB" id="A0A9Q3I0B3"/>
<keyword evidence="2" id="KW-1185">Reference proteome</keyword>
<comment type="caution">
    <text evidence="1">The sequence shown here is derived from an EMBL/GenBank/DDBJ whole genome shotgun (WGS) entry which is preliminary data.</text>
</comment>
<gene>
    <name evidence="1" type="ORF">O181_062372</name>
</gene>
<dbReference type="Proteomes" id="UP000765509">
    <property type="component" value="Unassembled WGS sequence"/>
</dbReference>